<comment type="similarity">
    <text evidence="6">Belongs to the actin family. ARP1 subfamily.</text>
</comment>
<sequence>MEAGDVLANVPVVIDNGSGLIKAGFAGDQVPKAHFPNFVGRTKYVRLMAGALEGDIFMGPRAEEHRGLLSIRYPMEHGVVTDWADMERVWRYLYSRDQLHTDPEDHPVLLTEPPNNPRRNRERAAEVLFETFNVPAAFFSMQAVLSLYATGRTTGLVLDCGDGVTHAVPIYQGFAIPHSIQRTDIGGRDVTEWMRWLLMKEGHTFHTSPEFEVVRQIKERMCYLALNPDKEEQQEKEATASYQLPDGSIIDIGPARFRTPELLFQPHLFGHEWPGIHEVLHNAIRKSDLDLRKTLYSNIVLSGGSTLIRGFGDRLLQEVKTMAPKDIKVRIAAPQERLYSTWIGGSILASLETFRRMWISKKEYQAEGLRVVHRKTF</sequence>
<evidence type="ECO:0000256" key="1">
    <source>
        <dbReference type="ARBA" id="ARBA00004245"/>
    </source>
</evidence>
<evidence type="ECO:0000313" key="7">
    <source>
        <dbReference type="EMBL" id="GAV01543.1"/>
    </source>
</evidence>
<dbReference type="GO" id="GO:0005524">
    <property type="term" value="F:ATP binding"/>
    <property type="evidence" value="ECO:0007669"/>
    <property type="project" value="UniProtKB-KW"/>
</dbReference>
<dbReference type="PRINTS" id="PR00190">
    <property type="entry name" value="ACTIN"/>
</dbReference>
<comment type="subcellular location">
    <subcellularLocation>
        <location evidence="1">Cytoplasm</location>
        <location evidence="1">Cytoskeleton</location>
    </subcellularLocation>
</comment>
<dbReference type="SUPFAM" id="SSF53067">
    <property type="entry name" value="Actin-like ATPase domain"/>
    <property type="match status" value="2"/>
</dbReference>
<dbReference type="Gene3D" id="3.30.420.40">
    <property type="match status" value="2"/>
</dbReference>
<dbReference type="InterPro" id="IPR004000">
    <property type="entry name" value="Actin"/>
</dbReference>
<dbReference type="Pfam" id="PF00022">
    <property type="entry name" value="Actin"/>
    <property type="match status" value="1"/>
</dbReference>
<comment type="caution">
    <text evidence="7">The sequence shown here is derived from an EMBL/GenBank/DDBJ whole genome shotgun (WGS) entry which is preliminary data.</text>
</comment>
<keyword evidence="5" id="KW-0206">Cytoskeleton</keyword>
<reference evidence="7 8" key="1">
    <citation type="journal article" date="2016" name="Nat. Commun.">
        <title>Extremotolerant tardigrade genome and improved radiotolerance of human cultured cells by tardigrade-unique protein.</title>
        <authorList>
            <person name="Hashimoto T."/>
            <person name="Horikawa D.D."/>
            <person name="Saito Y."/>
            <person name="Kuwahara H."/>
            <person name="Kozuka-Hata H."/>
            <person name="Shin-I T."/>
            <person name="Minakuchi Y."/>
            <person name="Ohishi K."/>
            <person name="Motoyama A."/>
            <person name="Aizu T."/>
            <person name="Enomoto A."/>
            <person name="Kondo K."/>
            <person name="Tanaka S."/>
            <person name="Hara Y."/>
            <person name="Koshikawa S."/>
            <person name="Sagara H."/>
            <person name="Miura T."/>
            <person name="Yokobori S."/>
            <person name="Miyagawa K."/>
            <person name="Suzuki Y."/>
            <person name="Kubo T."/>
            <person name="Oyama M."/>
            <person name="Kohara Y."/>
            <person name="Fujiyama A."/>
            <person name="Arakawa K."/>
            <person name="Katayama T."/>
            <person name="Toyoda A."/>
            <person name="Kunieda T."/>
        </authorList>
    </citation>
    <scope>NUCLEOTIDE SEQUENCE [LARGE SCALE GENOMIC DNA]</scope>
    <source>
        <strain evidence="7 8">YOKOZUNA-1</strain>
    </source>
</reference>
<evidence type="ECO:0000256" key="6">
    <source>
        <dbReference type="ARBA" id="ARBA00038483"/>
    </source>
</evidence>
<keyword evidence="8" id="KW-1185">Reference proteome</keyword>
<accession>A0A1D1VN15</accession>
<protein>
    <recommendedName>
        <fullName evidence="9">Alpha-centractin</fullName>
    </recommendedName>
</protein>
<organism evidence="7 8">
    <name type="scientific">Ramazzottius varieornatus</name>
    <name type="common">Water bear</name>
    <name type="synonym">Tardigrade</name>
    <dbReference type="NCBI Taxonomy" id="947166"/>
    <lineage>
        <taxon>Eukaryota</taxon>
        <taxon>Metazoa</taxon>
        <taxon>Ecdysozoa</taxon>
        <taxon>Tardigrada</taxon>
        <taxon>Eutardigrada</taxon>
        <taxon>Parachela</taxon>
        <taxon>Hypsibioidea</taxon>
        <taxon>Ramazzottiidae</taxon>
        <taxon>Ramazzottius</taxon>
    </lineage>
</organism>
<evidence type="ECO:0000256" key="5">
    <source>
        <dbReference type="ARBA" id="ARBA00023212"/>
    </source>
</evidence>
<proteinExistence type="inferred from homology"/>
<name>A0A1D1VN15_RAMVA</name>
<dbReference type="GO" id="GO:0005856">
    <property type="term" value="C:cytoskeleton"/>
    <property type="evidence" value="ECO:0007669"/>
    <property type="project" value="UniProtKB-SubCell"/>
</dbReference>
<evidence type="ECO:0000256" key="2">
    <source>
        <dbReference type="ARBA" id="ARBA00022490"/>
    </source>
</evidence>
<gene>
    <name evidence="7" type="primary">RvY_12239-1</name>
    <name evidence="7" type="synonym">RvY_12239.1</name>
    <name evidence="7" type="ORF">RvY_12239</name>
</gene>
<dbReference type="Gene3D" id="3.90.640.10">
    <property type="entry name" value="Actin, Chain A, domain 4"/>
    <property type="match status" value="1"/>
</dbReference>
<evidence type="ECO:0000313" key="8">
    <source>
        <dbReference type="Proteomes" id="UP000186922"/>
    </source>
</evidence>
<evidence type="ECO:0008006" key="9">
    <source>
        <dbReference type="Google" id="ProtNLM"/>
    </source>
</evidence>
<dbReference type="EMBL" id="BDGG01000007">
    <property type="protein sequence ID" value="GAV01543.1"/>
    <property type="molecule type" value="Genomic_DNA"/>
</dbReference>
<dbReference type="FunFam" id="3.30.420.40:FF:000058">
    <property type="entry name" value="Putative actin-related protein 5"/>
    <property type="match status" value="1"/>
</dbReference>
<evidence type="ECO:0000256" key="3">
    <source>
        <dbReference type="ARBA" id="ARBA00022741"/>
    </source>
</evidence>
<dbReference type="CDD" id="cd10216">
    <property type="entry name" value="ASKHA_NBD_Arp1"/>
    <property type="match status" value="1"/>
</dbReference>
<dbReference type="Proteomes" id="UP000186922">
    <property type="component" value="Unassembled WGS sequence"/>
</dbReference>
<keyword evidence="2" id="KW-0963">Cytoplasm</keyword>
<keyword evidence="3" id="KW-0547">Nucleotide-binding</keyword>
<dbReference type="InterPro" id="IPR043129">
    <property type="entry name" value="ATPase_NBD"/>
</dbReference>
<dbReference type="FunFam" id="3.90.640.10:FF:000008">
    <property type="entry name" value="alpha-centractin isoform X1"/>
    <property type="match status" value="1"/>
</dbReference>
<evidence type="ECO:0000256" key="4">
    <source>
        <dbReference type="ARBA" id="ARBA00022840"/>
    </source>
</evidence>
<keyword evidence="4" id="KW-0067">ATP-binding</keyword>
<dbReference type="STRING" id="947166.A0A1D1VN15"/>
<dbReference type="FunFam" id="3.30.420.40:FF:000188">
    <property type="entry name" value="Actin like 6B"/>
    <property type="match status" value="1"/>
</dbReference>
<dbReference type="OrthoDB" id="5132116at2759"/>
<dbReference type="SMART" id="SM00268">
    <property type="entry name" value="ACTIN"/>
    <property type="match status" value="1"/>
</dbReference>
<dbReference type="AlphaFoldDB" id="A0A1D1VN15"/>
<dbReference type="PANTHER" id="PTHR11937">
    <property type="entry name" value="ACTIN"/>
    <property type="match status" value="1"/>
</dbReference>